<sequence length="483" mass="52268">MTVLATDFSQETRLETDLLGVKKIPAQAYYGIHTLRAMENFRISNEKIGDCPEFVRGMVKTKKAAALANGILGTIPEDISDAIVKACDTLLATDHFYNQFPIDAFQGGAGTSVNMNTNEVIANIALEQMGHAKGAYAHINPNDHVNKSQSTNDAYPTGFRVALFERSNAVLAALTSLSDTFLVKSEEFNGVLKMGRTQLQDAVPMTLGQEFRAFGITLKEEIKSIKRCQELLLEINLGATAIGTGLNSPVGYSELAIEKLADITGHAFVPAEDLVEATSDCGAYVMLSSGLKRLAVKMSKICNDLRLLSSGPRTGLNEINLPEMQAGSSIMPAKVNPVIPEVVNQVAFKVCGNDLTITMAAEAGQLQLNVMEPVIGQCLFESLSLLENACITLQDKCVKGITANRKVCLDFVLNSIGIITYLNPFIGHHEGDTIGRICAETGKSVREVVLERGLLSATELDEIFSIENLMNPKYTAQRFAKAV</sequence>
<dbReference type="CDD" id="cd01357">
    <property type="entry name" value="Aspartase"/>
    <property type="match status" value="1"/>
</dbReference>
<comment type="similarity">
    <text evidence="1 6">Belongs to the class-II fumarase/aspartase family. Aspartase subfamily.</text>
</comment>
<dbReference type="PANTHER" id="PTHR42696:SF2">
    <property type="entry name" value="ASPARTATE AMMONIA-LYASE"/>
    <property type="match status" value="1"/>
</dbReference>
<dbReference type="Pfam" id="PF10415">
    <property type="entry name" value="FumaraseC_C"/>
    <property type="match status" value="1"/>
</dbReference>
<evidence type="ECO:0000313" key="10">
    <source>
        <dbReference type="Proteomes" id="UP000327424"/>
    </source>
</evidence>
<dbReference type="FunFam" id="1.10.275.10:FF:000001">
    <property type="entry name" value="Fumarate hydratase, mitochondrial"/>
    <property type="match status" value="1"/>
</dbReference>
<dbReference type="GO" id="GO:0006531">
    <property type="term" value="P:aspartate metabolic process"/>
    <property type="evidence" value="ECO:0007669"/>
    <property type="project" value="InterPro"/>
</dbReference>
<dbReference type="NCBIfam" id="NF008909">
    <property type="entry name" value="PRK12273.1"/>
    <property type="match status" value="1"/>
</dbReference>
<dbReference type="InterPro" id="IPR024083">
    <property type="entry name" value="Fumarase/histidase_N"/>
</dbReference>
<feature type="domain" description="Fumarase C C-terminal" evidence="8">
    <location>
        <begin position="418"/>
        <end position="470"/>
    </location>
</feature>
<dbReference type="SUPFAM" id="SSF48557">
    <property type="entry name" value="L-aspartase-like"/>
    <property type="match status" value="1"/>
</dbReference>
<evidence type="ECO:0000256" key="6">
    <source>
        <dbReference type="RuleBase" id="RU362017"/>
    </source>
</evidence>
<dbReference type="PANTHER" id="PTHR42696">
    <property type="entry name" value="ASPARTATE AMMONIA-LYASE"/>
    <property type="match status" value="1"/>
</dbReference>
<reference evidence="9 10" key="1">
    <citation type="submission" date="2019-09" db="EMBL/GenBank/DDBJ databases">
        <title>Hybrid Assembly of the complete Genome of the Deep-Sea Bacterium Moritella marina from long Nanopore and Illumina reads.</title>
        <authorList>
            <person name="Magin S."/>
            <person name="Georgoulis A."/>
            <person name="Papadimitriou K."/>
            <person name="Iliakis G."/>
            <person name="Vorgias C.E."/>
        </authorList>
    </citation>
    <scope>NUCLEOTIDE SEQUENCE [LARGE SCALE GENOMIC DNA]</scope>
    <source>
        <strain evidence="9 10">MP-1</strain>
    </source>
</reference>
<dbReference type="Gene3D" id="1.10.275.10">
    <property type="entry name" value="Fumarase/aspartase (N-terminal domain)"/>
    <property type="match status" value="1"/>
</dbReference>
<comment type="catalytic activity">
    <reaction evidence="6">
        <text>L-aspartate = fumarate + NH4(+)</text>
        <dbReference type="Rhea" id="RHEA:16601"/>
        <dbReference type="ChEBI" id="CHEBI:28938"/>
        <dbReference type="ChEBI" id="CHEBI:29806"/>
        <dbReference type="ChEBI" id="CHEBI:29991"/>
        <dbReference type="EC" id="4.3.1.1"/>
    </reaction>
</comment>
<dbReference type="Gene3D" id="1.10.40.30">
    <property type="entry name" value="Fumarase/aspartase (C-terminal domain)"/>
    <property type="match status" value="1"/>
</dbReference>
<dbReference type="Pfam" id="PF00206">
    <property type="entry name" value="Lyase_1"/>
    <property type="match status" value="1"/>
</dbReference>
<dbReference type="InterPro" id="IPR018951">
    <property type="entry name" value="Fumarase_C_C"/>
</dbReference>
<evidence type="ECO:0000256" key="3">
    <source>
        <dbReference type="ARBA" id="ARBA00016146"/>
    </source>
</evidence>
<feature type="domain" description="Fumarate lyase N-terminal" evidence="7">
    <location>
        <begin position="23"/>
        <end position="352"/>
    </location>
</feature>
<dbReference type="InterPro" id="IPR000362">
    <property type="entry name" value="Fumarate_lyase_fam"/>
</dbReference>
<accession>A0A5J6WM95</accession>
<evidence type="ECO:0000256" key="4">
    <source>
        <dbReference type="ARBA" id="ARBA00023239"/>
    </source>
</evidence>
<evidence type="ECO:0000256" key="1">
    <source>
        <dbReference type="ARBA" id="ARBA00005596"/>
    </source>
</evidence>
<dbReference type="GO" id="GO:0008797">
    <property type="term" value="F:aspartate ammonia-lyase activity"/>
    <property type="evidence" value="ECO:0007669"/>
    <property type="project" value="UniProtKB-UniRule"/>
</dbReference>
<dbReference type="InterPro" id="IPR020557">
    <property type="entry name" value="Fumarate_lyase_CS"/>
</dbReference>
<dbReference type="Proteomes" id="UP000327424">
    <property type="component" value="Chromosome"/>
</dbReference>
<evidence type="ECO:0000259" key="8">
    <source>
        <dbReference type="Pfam" id="PF10415"/>
    </source>
</evidence>
<dbReference type="PROSITE" id="PS00163">
    <property type="entry name" value="FUMARATE_LYASES"/>
    <property type="match status" value="1"/>
</dbReference>
<dbReference type="Gene3D" id="1.20.200.10">
    <property type="entry name" value="Fumarase/aspartase (Central domain)"/>
    <property type="match status" value="1"/>
</dbReference>
<dbReference type="PRINTS" id="PR00149">
    <property type="entry name" value="FUMRATELYASE"/>
</dbReference>
<evidence type="ECO:0000313" key="9">
    <source>
        <dbReference type="EMBL" id="QFI39219.1"/>
    </source>
</evidence>
<dbReference type="InterPro" id="IPR051546">
    <property type="entry name" value="Aspartate_Ammonia-Lyase"/>
</dbReference>
<dbReference type="GO" id="GO:0006099">
    <property type="term" value="P:tricarboxylic acid cycle"/>
    <property type="evidence" value="ECO:0007669"/>
    <property type="project" value="InterPro"/>
</dbReference>
<dbReference type="PRINTS" id="PR00145">
    <property type="entry name" value="ARGSUCLYASE"/>
</dbReference>
<dbReference type="EC" id="4.3.1.1" evidence="2 5"/>
<protein>
    <recommendedName>
        <fullName evidence="3 5">Aspartate ammonia-lyase</fullName>
        <shortName evidence="6">Aspartase</shortName>
        <ecNumber evidence="2 5">4.3.1.1</ecNumber>
    </recommendedName>
</protein>
<keyword evidence="4 6" id="KW-0456">Lyase</keyword>
<name>A0A5J6WM95_MORMI</name>
<dbReference type="EMBL" id="CP044399">
    <property type="protein sequence ID" value="QFI39219.1"/>
    <property type="molecule type" value="Genomic_DNA"/>
</dbReference>
<dbReference type="KEGG" id="mmaa:FR932_15860"/>
<dbReference type="GO" id="GO:0005829">
    <property type="term" value="C:cytosol"/>
    <property type="evidence" value="ECO:0007669"/>
    <property type="project" value="TreeGrafter"/>
</dbReference>
<dbReference type="InterPro" id="IPR004708">
    <property type="entry name" value="ApsA"/>
</dbReference>
<proteinExistence type="inferred from homology"/>
<evidence type="ECO:0000256" key="2">
    <source>
        <dbReference type="ARBA" id="ARBA00012992"/>
    </source>
</evidence>
<dbReference type="InterPro" id="IPR008948">
    <property type="entry name" value="L-Aspartase-like"/>
</dbReference>
<gene>
    <name evidence="9" type="primary">aspA</name>
    <name evidence="9" type="ORF">FR932_15860</name>
</gene>
<organism evidence="9 10">
    <name type="scientific">Moritella marina ATCC 15381</name>
    <dbReference type="NCBI Taxonomy" id="1202962"/>
    <lineage>
        <taxon>Bacteria</taxon>
        <taxon>Pseudomonadati</taxon>
        <taxon>Pseudomonadota</taxon>
        <taxon>Gammaproteobacteria</taxon>
        <taxon>Alteromonadales</taxon>
        <taxon>Moritellaceae</taxon>
        <taxon>Moritella</taxon>
    </lineage>
</organism>
<dbReference type="NCBIfam" id="TIGR00839">
    <property type="entry name" value="aspA"/>
    <property type="match status" value="1"/>
</dbReference>
<evidence type="ECO:0000259" key="7">
    <source>
        <dbReference type="Pfam" id="PF00206"/>
    </source>
</evidence>
<dbReference type="InterPro" id="IPR022761">
    <property type="entry name" value="Fumarate_lyase_N"/>
</dbReference>
<dbReference type="RefSeq" id="WP_019439650.1">
    <property type="nucleotide sequence ID" value="NZ_ALOE01000003.1"/>
</dbReference>
<evidence type="ECO:0000256" key="5">
    <source>
        <dbReference type="NCBIfam" id="TIGR00839"/>
    </source>
</evidence>
<dbReference type="FunFam" id="1.20.200.10:FF:000001">
    <property type="entry name" value="Fumarate hydratase, mitochondrial"/>
    <property type="match status" value="1"/>
</dbReference>
<dbReference type="OrthoDB" id="9802809at2"/>
<dbReference type="AlphaFoldDB" id="A0A5J6WM95"/>
<keyword evidence="10" id="KW-1185">Reference proteome</keyword>